<dbReference type="AlphaFoldDB" id="A0A7J6N629"/>
<comment type="subcellular location">
    <subcellularLocation>
        <location evidence="1">Membrane</location>
        <topology evidence="1">Multi-pass membrane protein</topology>
    </subcellularLocation>
</comment>
<evidence type="ECO:0000256" key="7">
    <source>
        <dbReference type="SAM" id="Phobius"/>
    </source>
</evidence>
<evidence type="ECO:0000256" key="3">
    <source>
        <dbReference type="ARBA" id="ARBA00022692"/>
    </source>
</evidence>
<evidence type="ECO:0000313" key="9">
    <source>
        <dbReference type="EMBL" id="KAF4679383.1"/>
    </source>
</evidence>
<dbReference type="PANTHER" id="PTHR23511:SF34">
    <property type="entry name" value="SYNAPTIC VESICLE GLYCOPROTEIN 2"/>
    <property type="match status" value="1"/>
</dbReference>
<keyword evidence="5 7" id="KW-0472">Membrane</keyword>
<feature type="transmembrane region" description="Helical" evidence="7">
    <location>
        <begin position="175"/>
        <end position="196"/>
    </location>
</feature>
<evidence type="ECO:0000256" key="5">
    <source>
        <dbReference type="ARBA" id="ARBA00023136"/>
    </source>
</evidence>
<feature type="transmembrane region" description="Helical" evidence="7">
    <location>
        <begin position="382"/>
        <end position="403"/>
    </location>
</feature>
<dbReference type="Pfam" id="PF07690">
    <property type="entry name" value="MFS_1"/>
    <property type="match status" value="1"/>
</dbReference>
<evidence type="ECO:0000256" key="2">
    <source>
        <dbReference type="ARBA" id="ARBA00022448"/>
    </source>
</evidence>
<evidence type="ECO:0000259" key="8">
    <source>
        <dbReference type="PROSITE" id="PS50850"/>
    </source>
</evidence>
<feature type="transmembrane region" description="Helical" evidence="7">
    <location>
        <begin position="116"/>
        <end position="135"/>
    </location>
</feature>
<feature type="transmembrane region" description="Helical" evidence="7">
    <location>
        <begin position="40"/>
        <end position="59"/>
    </location>
</feature>
<keyword evidence="2" id="KW-0813">Transport</keyword>
<dbReference type="InterPro" id="IPR036259">
    <property type="entry name" value="MFS_trans_sf"/>
</dbReference>
<evidence type="ECO:0000256" key="1">
    <source>
        <dbReference type="ARBA" id="ARBA00004141"/>
    </source>
</evidence>
<feature type="transmembrane region" description="Helical" evidence="7">
    <location>
        <begin position="415"/>
        <end position="435"/>
    </location>
</feature>
<dbReference type="OrthoDB" id="4139357at2759"/>
<evidence type="ECO:0000313" key="10">
    <source>
        <dbReference type="Proteomes" id="UP000541610"/>
    </source>
</evidence>
<sequence>MVRSIPRRREVTAEIDFTYSALADVDEPLSPAGVGRKLDAMGFGSFQIAVLILCGGVLFSEGSQLMVMGPVAMLLEDHWSLPLLTRVLLASTIHLGYACGCLLSGLIGDRLGRRPCVLMSYLLTGVFGFACSTASTEVVMLAYRFGAGVGCGLGIPAVFALLAEVSPSKHRAEGLIIMASFIVLGELYATAGILFVDPHLTRSGDHCDIYLLSVMQEAGHQVCSWRTLLEIAAAPSLFMVMFALTMLWESPQFVTVRHRDYQEVNRILKTVRKSNGAYNVPVRFTPDSGVVQEQPYTLRPTAAPRDVSAFATITGRHYSGTVWTMILVTACKDFCLYGLTYILPQYFRGVKSMSLGLQLVISASLAIPGAFLALLLGSYRGVGHVTVTQALGFLCTVCGLGMLQLSYMPDWMGPVSAYALRGLVLGYYAVVSTYTAEVFPTNCRTTAIGVVSAIGRLGAVAAPLILELSKQDSRQTLDAVITLLIVLMVAAMAASGINLIWETKGLPLVSVSPEESSAELDYTSQQRVAEAQALLGGNGRSDKRTTSSYSSAATSSCSIIQGA</sequence>
<dbReference type="SUPFAM" id="SSF103473">
    <property type="entry name" value="MFS general substrate transporter"/>
    <property type="match status" value="1"/>
</dbReference>
<dbReference type="InterPro" id="IPR020846">
    <property type="entry name" value="MFS_dom"/>
</dbReference>
<proteinExistence type="predicted"/>
<reference evidence="9 10" key="1">
    <citation type="submission" date="2020-04" db="EMBL/GenBank/DDBJ databases">
        <title>Perkinsus olseni comparative genomics.</title>
        <authorList>
            <person name="Bogema D.R."/>
        </authorList>
    </citation>
    <scope>NUCLEOTIDE SEQUENCE [LARGE SCALE GENOMIC DNA]</scope>
    <source>
        <strain evidence="9">00978-12</strain>
    </source>
</reference>
<feature type="transmembrane region" description="Helical" evidence="7">
    <location>
        <begin position="228"/>
        <end position="248"/>
    </location>
</feature>
<dbReference type="InterPro" id="IPR011701">
    <property type="entry name" value="MFS"/>
</dbReference>
<organism evidence="9 10">
    <name type="scientific">Perkinsus olseni</name>
    <name type="common">Perkinsus atlanticus</name>
    <dbReference type="NCBI Taxonomy" id="32597"/>
    <lineage>
        <taxon>Eukaryota</taxon>
        <taxon>Sar</taxon>
        <taxon>Alveolata</taxon>
        <taxon>Perkinsozoa</taxon>
        <taxon>Perkinsea</taxon>
        <taxon>Perkinsida</taxon>
        <taxon>Perkinsidae</taxon>
        <taxon>Perkinsus</taxon>
    </lineage>
</organism>
<dbReference type="Gene3D" id="1.20.1250.20">
    <property type="entry name" value="MFS general substrate transporter like domains"/>
    <property type="match status" value="1"/>
</dbReference>
<evidence type="ECO:0000256" key="6">
    <source>
        <dbReference type="SAM" id="MobiDB-lite"/>
    </source>
</evidence>
<feature type="transmembrane region" description="Helical" evidence="7">
    <location>
        <begin position="355"/>
        <end position="376"/>
    </location>
</feature>
<feature type="compositionally biased region" description="Low complexity" evidence="6">
    <location>
        <begin position="546"/>
        <end position="563"/>
    </location>
</feature>
<dbReference type="EMBL" id="JABANP010000743">
    <property type="protein sequence ID" value="KAF4679383.1"/>
    <property type="molecule type" value="Genomic_DNA"/>
</dbReference>
<evidence type="ECO:0000256" key="4">
    <source>
        <dbReference type="ARBA" id="ARBA00022989"/>
    </source>
</evidence>
<dbReference type="GO" id="GO:0022857">
    <property type="term" value="F:transmembrane transporter activity"/>
    <property type="evidence" value="ECO:0007669"/>
    <property type="project" value="InterPro"/>
</dbReference>
<feature type="region of interest" description="Disordered" evidence="6">
    <location>
        <begin position="535"/>
        <end position="563"/>
    </location>
</feature>
<dbReference type="PANTHER" id="PTHR23511">
    <property type="entry name" value="SYNAPTIC VESICLE GLYCOPROTEIN 2"/>
    <property type="match status" value="1"/>
</dbReference>
<protein>
    <recommendedName>
        <fullName evidence="8">Major facilitator superfamily (MFS) profile domain-containing protein</fullName>
    </recommendedName>
</protein>
<feature type="transmembrane region" description="Helical" evidence="7">
    <location>
        <begin position="480"/>
        <end position="501"/>
    </location>
</feature>
<feature type="transmembrane region" description="Helical" evidence="7">
    <location>
        <begin position="79"/>
        <end position="104"/>
    </location>
</feature>
<keyword evidence="4 7" id="KW-1133">Transmembrane helix</keyword>
<name>A0A7J6N629_PEROL</name>
<feature type="transmembrane region" description="Helical" evidence="7">
    <location>
        <begin position="141"/>
        <end position="163"/>
    </location>
</feature>
<accession>A0A7J6N629</accession>
<dbReference type="PROSITE" id="PS50850">
    <property type="entry name" value="MFS"/>
    <property type="match status" value="1"/>
</dbReference>
<feature type="domain" description="Major facilitator superfamily (MFS) profile" evidence="8">
    <location>
        <begin position="48"/>
        <end position="504"/>
    </location>
</feature>
<gene>
    <name evidence="9" type="ORF">FOZ60_015135</name>
</gene>
<keyword evidence="3 7" id="KW-0812">Transmembrane</keyword>
<comment type="caution">
    <text evidence="9">The sequence shown here is derived from an EMBL/GenBank/DDBJ whole genome shotgun (WGS) entry which is preliminary data.</text>
</comment>
<dbReference type="GO" id="GO:0016020">
    <property type="term" value="C:membrane"/>
    <property type="evidence" value="ECO:0007669"/>
    <property type="project" value="UniProtKB-SubCell"/>
</dbReference>
<feature type="transmembrane region" description="Helical" evidence="7">
    <location>
        <begin position="447"/>
        <end position="468"/>
    </location>
</feature>
<dbReference type="Proteomes" id="UP000541610">
    <property type="component" value="Unassembled WGS sequence"/>
</dbReference>